<evidence type="ECO:0000259" key="2">
    <source>
        <dbReference type="Pfam" id="PF20516"/>
    </source>
</evidence>
<organism evidence="3 4">
    <name type="scientific">Emericellopsis atlantica</name>
    <dbReference type="NCBI Taxonomy" id="2614577"/>
    <lineage>
        <taxon>Eukaryota</taxon>
        <taxon>Fungi</taxon>
        <taxon>Dikarya</taxon>
        <taxon>Ascomycota</taxon>
        <taxon>Pezizomycotina</taxon>
        <taxon>Sordariomycetes</taxon>
        <taxon>Hypocreomycetidae</taxon>
        <taxon>Hypocreales</taxon>
        <taxon>Bionectriaceae</taxon>
        <taxon>Emericellopsis</taxon>
    </lineage>
</organism>
<evidence type="ECO:0000313" key="3">
    <source>
        <dbReference type="EMBL" id="KAG9249477.1"/>
    </source>
</evidence>
<evidence type="ECO:0000256" key="1">
    <source>
        <dbReference type="SAM" id="MobiDB-lite"/>
    </source>
</evidence>
<dbReference type="AlphaFoldDB" id="A0A9P8CJY2"/>
<dbReference type="RefSeq" id="XP_046113401.1">
    <property type="nucleotide sequence ID" value="XM_046261805.1"/>
</dbReference>
<sequence length="456" mass="51289">MRDDCILRWVISIEAALQLDADVHVSEQPSKRVRLDQQHQSTGKDTNAGTTASDRATSRQHLPTPSVSTSPPSEKRREGSAQTSMSSSPSKRPRDAREQPQLAELDLTPRAQRTGYAIDDQDESIASTSSYVSSTKSLKLSRTSSPTKQIRHAELQQSGFRQASFATHPQPPSLMALRRKLKRIYDGDGILPQRLAHEIADLEIPDFYFRDDADTNDLRLPPRRFVQRTLGRADECDTNGKGESSWNMDVHARLLNWVLDEDSDGTGVLDSEYCLNAGLLPQYKPRDAPSKMVDFCLAIRPRLPEDLANVDAIRKQRPGDSINHTDWGTLSKHPIAISVETKRHGEQYDAALLQIATWHSAQWRSLRWGCRNLRAIEFLAGIIVQGHDWQFVASTLGENDIAVVLRPPLQLGDTRSEQGIYKLLVSLQRLRQWAEESYWPAFKSDLLGTPAISRDD</sequence>
<comment type="caution">
    <text evidence="3">The sequence shown here is derived from an EMBL/GenBank/DDBJ whole genome shotgun (WGS) entry which is preliminary data.</text>
</comment>
<dbReference type="InterPro" id="IPR046797">
    <property type="entry name" value="PDDEXK_12"/>
</dbReference>
<protein>
    <recommendedName>
        <fullName evidence="2">PD-(D/E)XK nuclease-like domain-containing protein</fullName>
    </recommendedName>
</protein>
<dbReference type="EMBL" id="MU251307">
    <property type="protein sequence ID" value="KAG9249477.1"/>
    <property type="molecule type" value="Genomic_DNA"/>
</dbReference>
<feature type="compositionally biased region" description="Low complexity" evidence="1">
    <location>
        <begin position="127"/>
        <end position="145"/>
    </location>
</feature>
<dbReference type="Pfam" id="PF20516">
    <property type="entry name" value="PDDEXK_12"/>
    <property type="match status" value="1"/>
</dbReference>
<feature type="compositionally biased region" description="Polar residues" evidence="1">
    <location>
        <begin position="80"/>
        <end position="90"/>
    </location>
</feature>
<feature type="domain" description="PD-(D/E)XK nuclease-like" evidence="2">
    <location>
        <begin position="205"/>
        <end position="439"/>
    </location>
</feature>
<reference evidence="3" key="1">
    <citation type="journal article" date="2021" name="IMA Fungus">
        <title>Genomic characterization of three marine fungi, including Emericellopsis atlantica sp. nov. with signatures of a generalist lifestyle and marine biomass degradation.</title>
        <authorList>
            <person name="Hagestad O.C."/>
            <person name="Hou L."/>
            <person name="Andersen J.H."/>
            <person name="Hansen E.H."/>
            <person name="Altermark B."/>
            <person name="Li C."/>
            <person name="Kuhnert E."/>
            <person name="Cox R.J."/>
            <person name="Crous P.W."/>
            <person name="Spatafora J.W."/>
            <person name="Lail K."/>
            <person name="Amirebrahimi M."/>
            <person name="Lipzen A."/>
            <person name="Pangilinan J."/>
            <person name="Andreopoulos W."/>
            <person name="Hayes R.D."/>
            <person name="Ng V."/>
            <person name="Grigoriev I.V."/>
            <person name="Jackson S.A."/>
            <person name="Sutton T.D.S."/>
            <person name="Dobson A.D.W."/>
            <person name="Rama T."/>
        </authorList>
    </citation>
    <scope>NUCLEOTIDE SEQUENCE</scope>
    <source>
        <strain evidence="3">TS7</strain>
    </source>
</reference>
<dbReference type="Proteomes" id="UP000887229">
    <property type="component" value="Unassembled WGS sequence"/>
</dbReference>
<dbReference type="GeneID" id="70292708"/>
<accession>A0A9P8CJY2</accession>
<feature type="compositionally biased region" description="Polar residues" evidence="1">
    <location>
        <begin position="38"/>
        <end position="61"/>
    </location>
</feature>
<feature type="compositionally biased region" description="Low complexity" evidence="1">
    <location>
        <begin position="63"/>
        <end position="72"/>
    </location>
</feature>
<proteinExistence type="predicted"/>
<dbReference type="OrthoDB" id="5139900at2759"/>
<feature type="region of interest" description="Disordered" evidence="1">
    <location>
        <begin position="30"/>
        <end position="149"/>
    </location>
</feature>
<name>A0A9P8CJY2_9HYPO</name>
<evidence type="ECO:0000313" key="4">
    <source>
        <dbReference type="Proteomes" id="UP000887229"/>
    </source>
</evidence>
<gene>
    <name evidence="3" type="ORF">F5Z01DRAFT_631660</name>
</gene>
<keyword evidence="4" id="KW-1185">Reference proteome</keyword>